<reference evidence="2" key="1">
    <citation type="submission" date="2023-02" db="EMBL/GenBank/DDBJ databases">
        <title>Description of Roseinatronobacter alkalisoli sp. nov., an alkaliphilic bacerium isolated from soda soil.</title>
        <authorList>
            <person name="Wei W."/>
        </authorList>
    </citation>
    <scope>NUCLEOTIDE SEQUENCE</scope>
    <source>
        <strain evidence="2">HJB301</strain>
    </source>
</reference>
<evidence type="ECO:0000313" key="2">
    <source>
        <dbReference type="EMBL" id="MDD7973406.1"/>
    </source>
</evidence>
<name>A0ABT5TE63_9RHOB</name>
<proteinExistence type="predicted"/>
<dbReference type="EMBL" id="JAQZSM010000033">
    <property type="protein sequence ID" value="MDD7973406.1"/>
    <property type="molecule type" value="Genomic_DNA"/>
</dbReference>
<feature type="region of interest" description="Disordered" evidence="1">
    <location>
        <begin position="160"/>
        <end position="182"/>
    </location>
</feature>
<protein>
    <submittedName>
        <fullName evidence="2">M91 family zinc metallopeptidase</fullName>
    </submittedName>
</protein>
<keyword evidence="3" id="KW-1185">Reference proteome</keyword>
<dbReference type="Pfam" id="PF14891">
    <property type="entry name" value="Peptidase_M91"/>
    <property type="match status" value="1"/>
</dbReference>
<organism evidence="2 3">
    <name type="scientific">Roseinatronobacter alkalisoli</name>
    <dbReference type="NCBI Taxonomy" id="3028235"/>
    <lineage>
        <taxon>Bacteria</taxon>
        <taxon>Pseudomonadati</taxon>
        <taxon>Pseudomonadota</taxon>
        <taxon>Alphaproteobacteria</taxon>
        <taxon>Rhodobacterales</taxon>
        <taxon>Paracoccaceae</taxon>
        <taxon>Roseinatronobacter</taxon>
    </lineage>
</organism>
<dbReference type="Proteomes" id="UP001431784">
    <property type="component" value="Unassembled WGS sequence"/>
</dbReference>
<feature type="compositionally biased region" description="Basic and acidic residues" evidence="1">
    <location>
        <begin position="162"/>
        <end position="182"/>
    </location>
</feature>
<dbReference type="InterPro" id="IPR028208">
    <property type="entry name" value="Effector_pro_NleD-like"/>
</dbReference>
<evidence type="ECO:0000313" key="3">
    <source>
        <dbReference type="Proteomes" id="UP001431784"/>
    </source>
</evidence>
<evidence type="ECO:0000256" key="1">
    <source>
        <dbReference type="SAM" id="MobiDB-lite"/>
    </source>
</evidence>
<feature type="compositionally biased region" description="Polar residues" evidence="1">
    <location>
        <begin position="95"/>
        <end position="105"/>
    </location>
</feature>
<feature type="region of interest" description="Disordered" evidence="1">
    <location>
        <begin position="90"/>
        <end position="113"/>
    </location>
</feature>
<accession>A0ABT5TE63</accession>
<gene>
    <name evidence="2" type="ORF">PUT78_20250</name>
</gene>
<comment type="caution">
    <text evidence="2">The sequence shown here is derived from an EMBL/GenBank/DDBJ whole genome shotgun (WGS) entry which is preliminary data.</text>
</comment>
<sequence>MPVPVGPVSLSIKDDGSYVAQLGDNISIEGSKDFVETTLDDLAMLNGTPTGSSLISTIMQSDKPVRIVETNGGNSVTGFTGDAWLNDDGAAGAGSPSTVNYNPERTQIGDGSEDWMTRPPIVGLGHELVHVDQVQNGRLDRAEVDGTPHYELEAVGLGDFADAPHTENQIRNDLGEPQRPRY</sequence>